<organism evidence="2 3">
    <name type="scientific">Gregarina niphandrodes</name>
    <name type="common">Septate eugregarine</name>
    <dbReference type="NCBI Taxonomy" id="110365"/>
    <lineage>
        <taxon>Eukaryota</taxon>
        <taxon>Sar</taxon>
        <taxon>Alveolata</taxon>
        <taxon>Apicomplexa</taxon>
        <taxon>Conoidasida</taxon>
        <taxon>Gregarinasina</taxon>
        <taxon>Eugregarinorida</taxon>
        <taxon>Gregarinidae</taxon>
        <taxon>Gregarina</taxon>
    </lineage>
</organism>
<dbReference type="EMBL" id="AFNH02000484">
    <property type="protein sequence ID" value="EZG68114.1"/>
    <property type="molecule type" value="Genomic_DNA"/>
</dbReference>
<sequence length="169" mass="18130">MAAKNNTKATSAKAGSAQTGSRPKTRLTKAGSGPAIDFQREENTKKVTQHKKPRDQSLATGPVAKVKKTAPKRQVPKLEVSKKKKADNNETLRTSELKESLIPSSPVSSKSKSGPFKTAKRKSIGLTAKPSSPPKTAVPRSKPLNKSQKKFQMKLDRAQNAASGGKSKK</sequence>
<dbReference type="VEuPathDB" id="CryptoDB:GNI_064430"/>
<feature type="region of interest" description="Disordered" evidence="1">
    <location>
        <begin position="1"/>
        <end position="169"/>
    </location>
</feature>
<dbReference type="AlphaFoldDB" id="A0A023B7X3"/>
<accession>A0A023B7X3</accession>
<feature type="compositionally biased region" description="Low complexity" evidence="1">
    <location>
        <begin position="1"/>
        <end position="14"/>
    </location>
</feature>
<evidence type="ECO:0000313" key="2">
    <source>
        <dbReference type="EMBL" id="EZG68114.1"/>
    </source>
</evidence>
<evidence type="ECO:0000256" key="1">
    <source>
        <dbReference type="SAM" id="MobiDB-lite"/>
    </source>
</evidence>
<proteinExistence type="predicted"/>
<keyword evidence="3" id="KW-1185">Reference proteome</keyword>
<feature type="compositionally biased region" description="Basic and acidic residues" evidence="1">
    <location>
        <begin position="86"/>
        <end position="99"/>
    </location>
</feature>
<gene>
    <name evidence="2" type="ORF">GNI_064430</name>
</gene>
<evidence type="ECO:0000313" key="3">
    <source>
        <dbReference type="Proteomes" id="UP000019763"/>
    </source>
</evidence>
<protein>
    <submittedName>
        <fullName evidence="2">Uncharacterized protein</fullName>
    </submittedName>
</protein>
<dbReference type="GeneID" id="22912383"/>
<dbReference type="Proteomes" id="UP000019763">
    <property type="component" value="Unassembled WGS sequence"/>
</dbReference>
<reference evidence="2" key="1">
    <citation type="submission" date="2013-12" db="EMBL/GenBank/DDBJ databases">
        <authorList>
            <person name="Omoto C.K."/>
            <person name="Sibley D."/>
            <person name="Venepally P."/>
            <person name="Hadjithomas M."/>
            <person name="Karamycheva S."/>
            <person name="Brunk B."/>
            <person name="Roos D."/>
            <person name="Caler E."/>
            <person name="Lorenzi H."/>
        </authorList>
    </citation>
    <scope>NUCLEOTIDE SEQUENCE</scope>
</reference>
<feature type="compositionally biased region" description="Low complexity" evidence="1">
    <location>
        <begin position="100"/>
        <end position="117"/>
    </location>
</feature>
<name>A0A023B7X3_GRENI</name>
<comment type="caution">
    <text evidence="2">The sequence shown here is derived from an EMBL/GenBank/DDBJ whole genome shotgun (WGS) entry which is preliminary data.</text>
</comment>
<dbReference type="RefSeq" id="XP_011130099.1">
    <property type="nucleotide sequence ID" value="XM_011131797.1"/>
</dbReference>
<feature type="compositionally biased region" description="Basic residues" evidence="1">
    <location>
        <begin position="65"/>
        <end position="75"/>
    </location>
</feature>